<accession>A0A2T0U5I3</accession>
<dbReference type="InterPro" id="IPR011933">
    <property type="entry name" value="Double_TM_dom"/>
</dbReference>
<reference evidence="3 4" key="1">
    <citation type="submission" date="2018-03" db="EMBL/GenBank/DDBJ databases">
        <title>Genomic Encyclopedia of Type Strains, Phase III (KMG-III): the genomes of soil and plant-associated and newly described type strains.</title>
        <authorList>
            <person name="Whitman W."/>
        </authorList>
    </citation>
    <scope>NUCLEOTIDE SEQUENCE [LARGE SCALE GENOMIC DNA]</scope>
    <source>
        <strain evidence="3 4">CGMCC 1.9313</strain>
    </source>
</reference>
<dbReference type="PANTHER" id="PTHR37464:SF1">
    <property type="entry name" value="BLL2463 PROTEIN"/>
    <property type="match status" value="1"/>
</dbReference>
<sequence length="678" mass="76428">MRFLFPEFLFALGLIAVPVIVHLFNFRRFKRVYFSNVSLLKKVELETTGSRQVKRYALLLCRSLAVAFLVLAFARPYVADHEGAAGADAKYVSVYIDNSYSMEAVSREGSLLEEAKKKAKDIAAVYGANTKIQLVTNDFEGLHQRLMTKEEFQEAVDTIRISARSRSVREVLDRQNMLFSGKPVNSKVAYFLSDFQRNLWDGQQVGTDSLSRYSLVKLKAEGLTNISIDSLWFVSPLHKPGGPEQLVVRLRNNSDNKAEQVTVKLQVGGHQKALSSVDIEGRQDALDTLAFNSPASGWQEASVAIVDNPFTFDDRYFFTYPVRESLPILILDNKEPNVYVDAVYRSEAFFKAEHTDVGHVNYSWLDAYPMVVLPGSASISEGLIQRLTEYVRKGGTLFLFPPSEGKLSELESLSLRLGIDKPLGRVEETVKTDYMDRSHSIFRDVFQAIPRNMDLPEAKSYVRYSDMIRSSRRTLLKFENKHLLLAQYAVGAGQVFLSAVAADEESSNLVRHSLFVPIMYQSAFSSLRDQPLYYTLGKDELINLKSSDSGSREGLRLRDGDSEIIPDIRQTESGVRMFISDQVIQPGIYDLTRGDRLISKVAFNINPSESDLSYLSDDMLEKVFPDAASKLYDTADNMLASEIKAENYGVQLWKLCLILSLICLAAEILLLRYYGQKT</sequence>
<dbReference type="Pfam" id="PF07584">
    <property type="entry name" value="BatA"/>
    <property type="match status" value="1"/>
</dbReference>
<gene>
    <name evidence="3" type="ORF">B0I27_104195</name>
</gene>
<evidence type="ECO:0000313" key="3">
    <source>
        <dbReference type="EMBL" id="PRY53185.1"/>
    </source>
</evidence>
<feature type="domain" description="Aerotolerance regulator N-terminal" evidence="2">
    <location>
        <begin position="1"/>
        <end position="76"/>
    </location>
</feature>
<dbReference type="RefSeq" id="WP_106292763.1">
    <property type="nucleotide sequence ID" value="NZ_PVTH01000004.1"/>
</dbReference>
<comment type="caution">
    <text evidence="3">The sequence shown here is derived from an EMBL/GenBank/DDBJ whole genome shotgun (WGS) entry which is preliminary data.</text>
</comment>
<dbReference type="EMBL" id="PVTH01000004">
    <property type="protein sequence ID" value="PRY53185.1"/>
    <property type="molecule type" value="Genomic_DNA"/>
</dbReference>
<dbReference type="Gene3D" id="3.40.50.880">
    <property type="match status" value="1"/>
</dbReference>
<feature type="transmembrane region" description="Helical" evidence="1">
    <location>
        <begin position="56"/>
        <end position="74"/>
    </location>
</feature>
<keyword evidence="1" id="KW-0812">Transmembrane</keyword>
<feature type="transmembrane region" description="Helical" evidence="1">
    <location>
        <begin position="6"/>
        <end position="26"/>
    </location>
</feature>
<dbReference type="OrthoDB" id="9810200at2"/>
<dbReference type="NCBIfam" id="TIGR02226">
    <property type="entry name" value="two_anch"/>
    <property type="match status" value="1"/>
</dbReference>
<dbReference type="AlphaFoldDB" id="A0A2T0U5I3"/>
<name>A0A2T0U5I3_9SPHI</name>
<dbReference type="CDD" id="cd03143">
    <property type="entry name" value="A4_beta-galactosidase_middle_domain"/>
    <property type="match status" value="1"/>
</dbReference>
<dbReference type="InterPro" id="IPR029062">
    <property type="entry name" value="Class_I_gatase-like"/>
</dbReference>
<organism evidence="3 4">
    <name type="scientific">Arcticibacter pallidicorallinus</name>
    <dbReference type="NCBI Taxonomy" id="1259464"/>
    <lineage>
        <taxon>Bacteria</taxon>
        <taxon>Pseudomonadati</taxon>
        <taxon>Bacteroidota</taxon>
        <taxon>Sphingobacteriia</taxon>
        <taxon>Sphingobacteriales</taxon>
        <taxon>Sphingobacteriaceae</taxon>
        <taxon>Arcticibacter</taxon>
    </lineage>
</organism>
<keyword evidence="1" id="KW-0472">Membrane</keyword>
<dbReference type="InterPro" id="IPR024163">
    <property type="entry name" value="Aerotolerance_reg_N"/>
</dbReference>
<evidence type="ECO:0000259" key="2">
    <source>
        <dbReference type="Pfam" id="PF07584"/>
    </source>
</evidence>
<dbReference type="Proteomes" id="UP000238034">
    <property type="component" value="Unassembled WGS sequence"/>
</dbReference>
<keyword evidence="4" id="KW-1185">Reference proteome</keyword>
<proteinExistence type="predicted"/>
<keyword evidence="1" id="KW-1133">Transmembrane helix</keyword>
<protein>
    <submittedName>
        <fullName evidence="3">Putative membrane protein (TIGR02226 family)</fullName>
    </submittedName>
</protein>
<evidence type="ECO:0000313" key="4">
    <source>
        <dbReference type="Proteomes" id="UP000238034"/>
    </source>
</evidence>
<evidence type="ECO:0000256" key="1">
    <source>
        <dbReference type="SAM" id="Phobius"/>
    </source>
</evidence>
<feature type="transmembrane region" description="Helical" evidence="1">
    <location>
        <begin position="652"/>
        <end position="674"/>
    </location>
</feature>
<dbReference type="SUPFAM" id="SSF52317">
    <property type="entry name" value="Class I glutamine amidotransferase-like"/>
    <property type="match status" value="1"/>
</dbReference>
<dbReference type="PANTHER" id="PTHR37464">
    <property type="entry name" value="BLL2463 PROTEIN"/>
    <property type="match status" value="1"/>
</dbReference>